<evidence type="ECO:0000256" key="8">
    <source>
        <dbReference type="SAM" id="SignalP"/>
    </source>
</evidence>
<evidence type="ECO:0000256" key="5">
    <source>
        <dbReference type="ARBA" id="ARBA00022989"/>
    </source>
</evidence>
<feature type="transmembrane region" description="Helical" evidence="7">
    <location>
        <begin position="387"/>
        <end position="405"/>
    </location>
</feature>
<dbReference type="Gene3D" id="1.10.287.1260">
    <property type="match status" value="1"/>
</dbReference>
<keyword evidence="3" id="KW-1003">Cell membrane</keyword>
<evidence type="ECO:0000256" key="1">
    <source>
        <dbReference type="ARBA" id="ARBA00004651"/>
    </source>
</evidence>
<feature type="transmembrane region" description="Helical" evidence="7">
    <location>
        <begin position="450"/>
        <end position="478"/>
    </location>
</feature>
<feature type="transmembrane region" description="Helical" evidence="7">
    <location>
        <begin position="499"/>
        <end position="520"/>
    </location>
</feature>
<feature type="transmembrane region" description="Helical" evidence="7">
    <location>
        <begin position="540"/>
        <end position="560"/>
    </location>
</feature>
<feature type="domain" description="Mechanosensitive ion channel MscS C-terminal" evidence="10">
    <location>
        <begin position="709"/>
        <end position="790"/>
    </location>
</feature>
<keyword evidence="4 7" id="KW-0812">Transmembrane</keyword>
<dbReference type="Proteomes" id="UP000190166">
    <property type="component" value="Unassembled WGS sequence"/>
</dbReference>
<feature type="transmembrane region" description="Helical" evidence="7">
    <location>
        <begin position="308"/>
        <end position="327"/>
    </location>
</feature>
<dbReference type="GO" id="GO:0008381">
    <property type="term" value="F:mechanosensitive monoatomic ion channel activity"/>
    <property type="evidence" value="ECO:0007669"/>
    <property type="project" value="UniProtKB-ARBA"/>
</dbReference>
<gene>
    <name evidence="11" type="ORF">SAMN05660461_0265</name>
</gene>
<dbReference type="Gene3D" id="3.30.70.100">
    <property type="match status" value="1"/>
</dbReference>
<dbReference type="InterPro" id="IPR011066">
    <property type="entry name" value="MscS_channel_C_sf"/>
</dbReference>
<evidence type="ECO:0000259" key="10">
    <source>
        <dbReference type="Pfam" id="PF21082"/>
    </source>
</evidence>
<feature type="transmembrane region" description="Helical" evidence="7">
    <location>
        <begin position="270"/>
        <end position="288"/>
    </location>
</feature>
<evidence type="ECO:0000256" key="7">
    <source>
        <dbReference type="SAM" id="Phobius"/>
    </source>
</evidence>
<dbReference type="InterPro" id="IPR010920">
    <property type="entry name" value="LSM_dom_sf"/>
</dbReference>
<feature type="transmembrane region" description="Helical" evidence="7">
    <location>
        <begin position="591"/>
        <end position="611"/>
    </location>
</feature>
<keyword evidence="5 7" id="KW-1133">Transmembrane helix</keyword>
<dbReference type="GO" id="GO:0005886">
    <property type="term" value="C:plasma membrane"/>
    <property type="evidence" value="ECO:0007669"/>
    <property type="project" value="UniProtKB-SubCell"/>
</dbReference>
<proteinExistence type="inferred from homology"/>
<feature type="transmembrane region" description="Helical" evidence="7">
    <location>
        <begin position="361"/>
        <end position="381"/>
    </location>
</feature>
<keyword evidence="6 7" id="KW-0472">Membrane</keyword>
<dbReference type="InterPro" id="IPR011014">
    <property type="entry name" value="MscS_channel_TM-2"/>
</dbReference>
<comment type="subcellular location">
    <subcellularLocation>
        <location evidence="1">Cell membrane</location>
        <topology evidence="1">Multi-pass membrane protein</topology>
    </subcellularLocation>
</comment>
<comment type="similarity">
    <text evidence="2">Belongs to the MscS (TC 1.A.23) family.</text>
</comment>
<feature type="domain" description="Mechanosensitive ion channel MscS" evidence="9">
    <location>
        <begin position="634"/>
        <end position="699"/>
    </location>
</feature>
<feature type="transmembrane region" description="Helical" evidence="7">
    <location>
        <begin position="333"/>
        <end position="354"/>
    </location>
</feature>
<protein>
    <submittedName>
        <fullName evidence="11">Mechanosensitive ion channel</fullName>
    </submittedName>
</protein>
<dbReference type="EMBL" id="FUZZ01000001">
    <property type="protein sequence ID" value="SKC95170.1"/>
    <property type="molecule type" value="Genomic_DNA"/>
</dbReference>
<dbReference type="AlphaFoldDB" id="A0A1T5N3X5"/>
<evidence type="ECO:0000256" key="6">
    <source>
        <dbReference type="ARBA" id="ARBA00023136"/>
    </source>
</evidence>
<dbReference type="PANTHER" id="PTHR30347">
    <property type="entry name" value="POTASSIUM CHANNEL RELATED"/>
    <property type="match status" value="1"/>
</dbReference>
<keyword evidence="8" id="KW-0732">Signal</keyword>
<dbReference type="Gene3D" id="2.30.30.60">
    <property type="match status" value="1"/>
</dbReference>
<evidence type="ECO:0000313" key="11">
    <source>
        <dbReference type="EMBL" id="SKC95170.1"/>
    </source>
</evidence>
<name>A0A1T5N3X5_9BACT</name>
<dbReference type="InterPro" id="IPR006685">
    <property type="entry name" value="MscS_channel_2nd"/>
</dbReference>
<dbReference type="InterPro" id="IPR052702">
    <property type="entry name" value="MscS-like_channel"/>
</dbReference>
<evidence type="ECO:0000256" key="4">
    <source>
        <dbReference type="ARBA" id="ARBA00022692"/>
    </source>
</evidence>
<dbReference type="STRING" id="393003.SAMN05660461_0265"/>
<evidence type="ECO:0000256" key="2">
    <source>
        <dbReference type="ARBA" id="ARBA00008017"/>
    </source>
</evidence>
<feature type="signal peptide" evidence="8">
    <location>
        <begin position="1"/>
        <end position="17"/>
    </location>
</feature>
<sequence length="809" mass="91519">MRYLLFSLLVLCPFLLAAQADTISFNKQNLIQTLKKLSVTESEKSIKKYEQEKVINRQRATLEYLQGIDRQAKIFLKRGIDTTAFNKFITDVKQSLEIVKDGILVNKGTNQTQRNLDVSASILDELNARVTDKKRLLQTYSRRVTTLNVQIDSLSTDPSLYALPEDSADIIKHIRRMYVTAKGIVPVDSALDKIATIIEEQQLKTDLLLFDINSTKEDIEIYSGHLSSQSFQKEFPFIWQDPIYSRPLKDIIKFSIAKETITLLFYVEDHFIRICFMFIMLLGSWYFLRALKKQLLESPHSNADNLVVAHPLPAAILITFSLFQFLFASPPFIFNFALWLPAAICLGIVFRSYISVYWQRFWAITTLLFVLACIDNMILQASRPERYFMLVVSIGGSIFMASLLANKKKSELKERKILYFIAIFLLFEISSSLLNLLGRFNVAKALMISGYVSLIMGIIFLWVIRLINEGLVLASSVYKQPSRQLFYLNFNRVGKQAPAIFYIILALGWIVIVARHFYHLRGYAASVNNFVTMERTIGDYNYSITGISIFILVLLCSFFLSRLVSYFAAEHDVPNDTNGTRKKFSPGSWLLVIRIFIITAGLVLAFAAAGIPIDKFVIVLGALGVGVGLGLQGLVNNLVSGLIISFEKPVTVGDIIEFDGKIATIKSIGFRSSVAKSIDGANLIIPNGDLLSQHLTNWTMGNNFRRCHLVVGVAYATDINVTQTLLTDLLKGDERILSYPSPGVFFKDFGDSAIEIELVYWIRDIKEYMLVRSDLIAKIFDAFKKEHITIPFPQQDIHIRNGAPKNDIS</sequence>
<dbReference type="InterPro" id="IPR049278">
    <property type="entry name" value="MS_channel_C"/>
</dbReference>
<evidence type="ECO:0000259" key="9">
    <source>
        <dbReference type="Pfam" id="PF00924"/>
    </source>
</evidence>
<feature type="transmembrane region" description="Helical" evidence="7">
    <location>
        <begin position="617"/>
        <end position="639"/>
    </location>
</feature>
<dbReference type="SUPFAM" id="SSF50182">
    <property type="entry name" value="Sm-like ribonucleoproteins"/>
    <property type="match status" value="1"/>
</dbReference>
<keyword evidence="12" id="KW-1185">Reference proteome</keyword>
<organism evidence="11 12">
    <name type="scientific">Chitinophaga ginsengisegetis</name>
    <dbReference type="NCBI Taxonomy" id="393003"/>
    <lineage>
        <taxon>Bacteria</taxon>
        <taxon>Pseudomonadati</taxon>
        <taxon>Bacteroidota</taxon>
        <taxon>Chitinophagia</taxon>
        <taxon>Chitinophagales</taxon>
        <taxon>Chitinophagaceae</taxon>
        <taxon>Chitinophaga</taxon>
    </lineage>
</organism>
<dbReference type="Pfam" id="PF21082">
    <property type="entry name" value="MS_channel_3rd"/>
    <property type="match status" value="1"/>
</dbReference>
<reference evidence="11 12" key="1">
    <citation type="submission" date="2017-02" db="EMBL/GenBank/DDBJ databases">
        <authorList>
            <person name="Peterson S.W."/>
        </authorList>
    </citation>
    <scope>NUCLEOTIDE SEQUENCE [LARGE SCALE GENOMIC DNA]</scope>
    <source>
        <strain evidence="11 12">DSM 18108</strain>
    </source>
</reference>
<dbReference type="SUPFAM" id="SSF82861">
    <property type="entry name" value="Mechanosensitive channel protein MscS (YggB), transmembrane region"/>
    <property type="match status" value="1"/>
</dbReference>
<feature type="transmembrane region" description="Helical" evidence="7">
    <location>
        <begin position="417"/>
        <end position="438"/>
    </location>
</feature>
<dbReference type="PANTHER" id="PTHR30347:SF1">
    <property type="entry name" value="MECHANOSENSITIVE CHANNEL MSCK"/>
    <property type="match status" value="1"/>
</dbReference>
<dbReference type="Pfam" id="PF00924">
    <property type="entry name" value="MS_channel_2nd"/>
    <property type="match status" value="1"/>
</dbReference>
<dbReference type="InterPro" id="IPR023408">
    <property type="entry name" value="MscS_beta-dom_sf"/>
</dbReference>
<feature type="chain" id="PRO_5012730426" evidence="8">
    <location>
        <begin position="18"/>
        <end position="809"/>
    </location>
</feature>
<dbReference type="SUPFAM" id="SSF82689">
    <property type="entry name" value="Mechanosensitive channel protein MscS (YggB), C-terminal domain"/>
    <property type="match status" value="1"/>
</dbReference>
<evidence type="ECO:0000256" key="3">
    <source>
        <dbReference type="ARBA" id="ARBA00022475"/>
    </source>
</evidence>
<evidence type="ECO:0000313" key="12">
    <source>
        <dbReference type="Proteomes" id="UP000190166"/>
    </source>
</evidence>
<accession>A0A1T5N3X5</accession>